<feature type="transmembrane region" description="Helical" evidence="1">
    <location>
        <begin position="210"/>
        <end position="228"/>
    </location>
</feature>
<evidence type="ECO:0000313" key="2">
    <source>
        <dbReference type="EMBL" id="PAV08211.1"/>
    </source>
</evidence>
<feature type="transmembrane region" description="Helical" evidence="1">
    <location>
        <begin position="91"/>
        <end position="114"/>
    </location>
</feature>
<protein>
    <recommendedName>
        <fullName evidence="6">Inner membrane protein</fullName>
    </recommendedName>
</protein>
<dbReference type="InterPro" id="IPR007404">
    <property type="entry name" value="YdjM-like"/>
</dbReference>
<proteinExistence type="predicted"/>
<dbReference type="RefSeq" id="WP_095607861.1">
    <property type="nucleotide sequence ID" value="NZ_LMVN01000001.1"/>
</dbReference>
<organism evidence="2 4">
    <name type="scientific">Methanosphaera cuniculi</name>
    <dbReference type="NCBI Taxonomy" id="1077256"/>
    <lineage>
        <taxon>Archaea</taxon>
        <taxon>Methanobacteriati</taxon>
        <taxon>Methanobacteriota</taxon>
        <taxon>Methanomada group</taxon>
        <taxon>Methanobacteria</taxon>
        <taxon>Methanobacteriales</taxon>
        <taxon>Methanobacteriaceae</taxon>
        <taxon>Methanosphaera</taxon>
    </lineage>
</organism>
<dbReference type="AlphaFoldDB" id="A0A2A2HFG5"/>
<keyword evidence="1" id="KW-0812">Transmembrane</keyword>
<evidence type="ECO:0000313" key="5">
    <source>
        <dbReference type="Proteomes" id="UP000246004"/>
    </source>
</evidence>
<accession>A0A2A2HFG5</accession>
<dbReference type="Pfam" id="PF04307">
    <property type="entry name" value="YdjM"/>
    <property type="match status" value="1"/>
</dbReference>
<keyword evidence="1" id="KW-0472">Membrane</keyword>
<comment type="caution">
    <text evidence="2">The sequence shown here is derived from an EMBL/GenBank/DDBJ whole genome shotgun (WGS) entry which is preliminary data.</text>
</comment>
<sequence length="233" mass="26482">MSSFRSHALAGLLFGLPFISNVFYLFFALLGASVPDLDHQNNKHKVYSMIGFGVVLSVLLFFLNGDVLSGLVLILLGVIFYFSRHRGFSHTLVGIVVLSCLFSFMFMGFVSVLMRLCIDFGVNVPFSSIVFIVMVLIGYFVIHRRYLMLYILALAVYLVLFGFDFGMFNWYVVFGMFLVGGLSHLILDLRTPAGLSLFKPFIKRKFHQKMALFLFIIWLVVAVGYLVYFNPLI</sequence>
<reference evidence="3 5" key="1">
    <citation type="submission" date="2016-04" db="EMBL/GenBank/DDBJ databases">
        <title>Genome sequence of Methanosphaera cuniculi DSM 4103.</title>
        <authorList>
            <person name="Poehlein A."/>
            <person name="Seedorf H."/>
            <person name="Daniel R."/>
        </authorList>
    </citation>
    <scope>NUCLEOTIDE SEQUENCE [LARGE SCALE GENOMIC DNA]</scope>
    <source>
        <strain evidence="3 5">DSM 4103</strain>
    </source>
</reference>
<evidence type="ECO:0000313" key="4">
    <source>
        <dbReference type="Proteomes" id="UP000217528"/>
    </source>
</evidence>
<feature type="transmembrane region" description="Helical" evidence="1">
    <location>
        <begin position="46"/>
        <end position="79"/>
    </location>
</feature>
<feature type="transmembrane region" description="Helical" evidence="1">
    <location>
        <begin position="12"/>
        <end position="34"/>
    </location>
</feature>
<reference evidence="2 4" key="2">
    <citation type="journal article" date="2017" name="BMC Genomics">
        <title>Genomic analysis of methanogenic archaea reveals a shift towards energy conservation.</title>
        <authorList>
            <person name="Gilmore S.P."/>
            <person name="Henske J.K."/>
            <person name="Sexton J.A."/>
            <person name="Solomon K.V."/>
            <person name="Seppala S."/>
            <person name="Yoo J.I."/>
            <person name="Huyett L.M."/>
            <person name="Pressman A."/>
            <person name="Cogan J.Z."/>
            <person name="Kivenson V."/>
            <person name="Peng X."/>
            <person name="Tan Y."/>
            <person name="Valentine D.L."/>
            <person name="O'Malley M.A."/>
        </authorList>
    </citation>
    <scope>NUCLEOTIDE SEQUENCE [LARGE SCALE GENOMIC DNA]</scope>
    <source>
        <strain evidence="2 4">1R-7</strain>
    </source>
</reference>
<dbReference type="Proteomes" id="UP000217528">
    <property type="component" value="Unassembled WGS sequence"/>
</dbReference>
<name>A0A2A2HFG5_9EURY</name>
<feature type="transmembrane region" description="Helical" evidence="1">
    <location>
        <begin position="169"/>
        <end position="189"/>
    </location>
</feature>
<keyword evidence="1" id="KW-1133">Transmembrane helix</keyword>
<dbReference type="OrthoDB" id="118042at2157"/>
<evidence type="ECO:0000256" key="1">
    <source>
        <dbReference type="SAM" id="Phobius"/>
    </source>
</evidence>
<feature type="transmembrane region" description="Helical" evidence="1">
    <location>
        <begin position="147"/>
        <end position="163"/>
    </location>
</feature>
<evidence type="ECO:0000313" key="3">
    <source>
        <dbReference type="EMBL" id="PWL08297.1"/>
    </source>
</evidence>
<gene>
    <name evidence="2" type="ORF">ASJ82_03190</name>
    <name evidence="3" type="ORF">MSCUN_07330</name>
</gene>
<dbReference type="EMBL" id="LMVN01000001">
    <property type="protein sequence ID" value="PAV08211.1"/>
    <property type="molecule type" value="Genomic_DNA"/>
</dbReference>
<evidence type="ECO:0008006" key="6">
    <source>
        <dbReference type="Google" id="ProtNLM"/>
    </source>
</evidence>
<dbReference type="Proteomes" id="UP000246004">
    <property type="component" value="Unassembled WGS sequence"/>
</dbReference>
<feature type="transmembrane region" description="Helical" evidence="1">
    <location>
        <begin position="120"/>
        <end position="142"/>
    </location>
</feature>
<keyword evidence="4" id="KW-1185">Reference proteome</keyword>
<dbReference type="EMBL" id="LWMS01000020">
    <property type="protein sequence ID" value="PWL08297.1"/>
    <property type="molecule type" value="Genomic_DNA"/>
</dbReference>